<dbReference type="PROSITE" id="PS50005">
    <property type="entry name" value="TPR"/>
    <property type="match status" value="1"/>
</dbReference>
<dbReference type="Pfam" id="PF14559">
    <property type="entry name" value="TPR_19"/>
    <property type="match status" value="2"/>
</dbReference>
<evidence type="ECO:0000313" key="5">
    <source>
        <dbReference type="Proteomes" id="UP001314261"/>
    </source>
</evidence>
<dbReference type="InterPro" id="IPR019734">
    <property type="entry name" value="TPR_rpt"/>
</dbReference>
<feature type="repeat" description="TPR" evidence="3">
    <location>
        <begin position="205"/>
        <end position="238"/>
    </location>
</feature>
<evidence type="ECO:0000256" key="1">
    <source>
        <dbReference type="ARBA" id="ARBA00022737"/>
    </source>
</evidence>
<keyword evidence="5" id="KW-1185">Reference proteome</keyword>
<dbReference type="PROSITE" id="PS50293">
    <property type="entry name" value="TPR_REGION"/>
    <property type="match status" value="1"/>
</dbReference>
<gene>
    <name evidence="4" type="ORF">R54839_PPFHFPJH_00640</name>
</gene>
<proteinExistence type="predicted"/>
<dbReference type="Pfam" id="PF13432">
    <property type="entry name" value="TPR_16"/>
    <property type="match status" value="1"/>
</dbReference>
<dbReference type="InterPro" id="IPR011990">
    <property type="entry name" value="TPR-like_helical_dom_sf"/>
</dbReference>
<dbReference type="PANTHER" id="PTHR45586">
    <property type="entry name" value="TPR REPEAT-CONTAINING PROTEIN PA4667"/>
    <property type="match status" value="1"/>
</dbReference>
<evidence type="ECO:0000256" key="2">
    <source>
        <dbReference type="ARBA" id="ARBA00022803"/>
    </source>
</evidence>
<dbReference type="Proteomes" id="UP001314261">
    <property type="component" value="Unassembled WGS sequence"/>
</dbReference>
<reference evidence="4 5" key="1">
    <citation type="submission" date="2023-10" db="EMBL/GenBank/DDBJ databases">
        <authorList>
            <person name="Botero Cardona J."/>
        </authorList>
    </citation>
    <scope>NUCLEOTIDE SEQUENCE [LARGE SCALE GENOMIC DNA]</scope>
    <source>
        <strain evidence="4 5">R-54839</strain>
    </source>
</reference>
<name>A0ABM9MRS4_9LACO</name>
<dbReference type="EMBL" id="CAUZLR010000003">
    <property type="protein sequence ID" value="CAK1235444.1"/>
    <property type="molecule type" value="Genomic_DNA"/>
</dbReference>
<organism evidence="4 5">
    <name type="scientific">Fructobacillus fructosus</name>
    <dbReference type="NCBI Taxonomy" id="1631"/>
    <lineage>
        <taxon>Bacteria</taxon>
        <taxon>Bacillati</taxon>
        <taxon>Bacillota</taxon>
        <taxon>Bacilli</taxon>
        <taxon>Lactobacillales</taxon>
        <taxon>Lactobacillaceae</taxon>
        <taxon>Fructobacillus</taxon>
    </lineage>
</organism>
<dbReference type="Gene3D" id="1.25.40.10">
    <property type="entry name" value="Tetratricopeptide repeat domain"/>
    <property type="match status" value="2"/>
</dbReference>
<protein>
    <submittedName>
        <fullName evidence="4">Tetratricopeptide (TPR) repeat (TPR)</fullName>
    </submittedName>
</protein>
<sequence length="422" mass="47823">MTSNAEEMMSALNLGQVDRAHRAFEQSLKEDADDLVFSLAEDLYAMGFVEESKRAYQQLLEKHPEEDQLKSALAELAIEEDQLEEAQEYLAQIPTDSPAYLQALLVKADLYQQEGLQESAEFALKQARQLAPDEPVVTFALAEFYFAMSEYNKAIALYRELLLQGQRRIAQVDMAARIGTAYAAVGNVDHAIAYLEQIKPIDLTTDTKFQLAFLYQEKGDIDQAIKLYEEILEQDPHYTSVYPLLGQAQEKSGEQRAALQTYQAGLSYDQTNPILYRLTGNLAFQTGDDQLAESSYQKALALDDLDLTSIAALADFYLAQHDYDAVIKTIEEANEKDLVDPKFNWDLARAYHAKEEDEKAAGYFEQAKNDYPEDVDFLHDLADWYHESGQVQAERETLAKAVRLNPEEMELANRLAELEADY</sequence>
<accession>A0ABM9MRS4</accession>
<dbReference type="SMART" id="SM00028">
    <property type="entry name" value="TPR"/>
    <property type="match status" value="8"/>
</dbReference>
<evidence type="ECO:0000313" key="4">
    <source>
        <dbReference type="EMBL" id="CAK1235444.1"/>
    </source>
</evidence>
<comment type="caution">
    <text evidence="4">The sequence shown here is derived from an EMBL/GenBank/DDBJ whole genome shotgun (WGS) entry which is preliminary data.</text>
</comment>
<dbReference type="SUPFAM" id="SSF48452">
    <property type="entry name" value="TPR-like"/>
    <property type="match status" value="2"/>
</dbReference>
<keyword evidence="1" id="KW-0677">Repeat</keyword>
<dbReference type="PANTHER" id="PTHR45586:SF15">
    <property type="entry name" value="TPR REPEAT-CONTAINING PROTEIN YPIA"/>
    <property type="match status" value="1"/>
</dbReference>
<dbReference type="InterPro" id="IPR051012">
    <property type="entry name" value="CellSynth/LPSAsmb/PSIAsmb"/>
</dbReference>
<dbReference type="Pfam" id="PF25058">
    <property type="entry name" value="ARM_TT21"/>
    <property type="match status" value="1"/>
</dbReference>
<dbReference type="RefSeq" id="WP_338345096.1">
    <property type="nucleotide sequence ID" value="NZ_CAUZLK010000005.1"/>
</dbReference>
<keyword evidence="2 3" id="KW-0802">TPR repeat</keyword>
<evidence type="ECO:0000256" key="3">
    <source>
        <dbReference type="PROSITE-ProRule" id="PRU00339"/>
    </source>
</evidence>